<evidence type="ECO:0000313" key="2">
    <source>
        <dbReference type="EMBL" id="MQO04744.1"/>
    </source>
</evidence>
<evidence type="ECO:0000313" key="3">
    <source>
        <dbReference type="Proteomes" id="UP000390763"/>
    </source>
</evidence>
<organism evidence="2 3">
    <name type="scientific">Segatella copri</name>
    <dbReference type="NCBI Taxonomy" id="165179"/>
    <lineage>
        <taxon>Bacteria</taxon>
        <taxon>Pseudomonadati</taxon>
        <taxon>Bacteroidota</taxon>
        <taxon>Bacteroidia</taxon>
        <taxon>Bacteroidales</taxon>
        <taxon>Prevotellaceae</taxon>
        <taxon>Segatella</taxon>
    </lineage>
</organism>
<sequence length="323" mass="37414">MARPRVFISSTFYDLKQIRADLDNFIRSLGYDVVRNEEGAIPYEKDFRLEEYCYKEINSIDILVAIIGGRFGSVSSADERYSISNTEIKTAIEHNKQVYIFIDKEVDSEYYTYLGNKDSDFSKNIKYAHVDNIKIYQFIEEIRSLKRNNVIHAFSSSSDIINFLKEQWAGLFQRFLQNKTNEAEFDALKQLHTSLNTLKELTDYLVSVNANNSNTINDILINNHPVFKALRKEMNWKFPIIFSSLEELRLLMAPWGFSMPPNSDKPGYFEFKNDKGRVNIYVANSIFDKQNDNKLLPTTNLSSNELVIKVIVPVNNGTDDLPF</sequence>
<gene>
    <name evidence="2" type="ORF">F7D62_11650</name>
</gene>
<protein>
    <submittedName>
        <fullName evidence="2">DUF4062 domain-containing protein</fullName>
    </submittedName>
</protein>
<comment type="caution">
    <text evidence="2">The sequence shown here is derived from an EMBL/GenBank/DDBJ whole genome shotgun (WGS) entry which is preliminary data.</text>
</comment>
<evidence type="ECO:0000259" key="1">
    <source>
        <dbReference type="Pfam" id="PF13271"/>
    </source>
</evidence>
<feature type="domain" description="DUF4062" evidence="1">
    <location>
        <begin position="5"/>
        <end position="91"/>
    </location>
</feature>
<dbReference type="Proteomes" id="UP000390763">
    <property type="component" value="Unassembled WGS sequence"/>
</dbReference>
<dbReference type="InterPro" id="IPR025139">
    <property type="entry name" value="DUF4062"/>
</dbReference>
<reference evidence="3" key="1">
    <citation type="submission" date="2019-09" db="EMBL/GenBank/DDBJ databases">
        <title>Distinct polysaccharide growth profiles of human intestinal Prevotella copri isolates.</title>
        <authorList>
            <person name="Fehlner-Peach H."/>
            <person name="Magnabosco C."/>
            <person name="Raghavan V."/>
            <person name="Scher J.U."/>
            <person name="Tett A."/>
            <person name="Cox L.M."/>
            <person name="Gottsegen C."/>
            <person name="Watters A."/>
            <person name="Wiltshire- Gordon J.D."/>
            <person name="Segata N."/>
            <person name="Bonneau R."/>
            <person name="Littman D.R."/>
        </authorList>
    </citation>
    <scope>NUCLEOTIDE SEQUENCE [LARGE SCALE GENOMIC DNA]</scope>
    <source>
        <strain evidence="3">iAK279</strain>
    </source>
</reference>
<dbReference type="EMBL" id="VZBT01000085">
    <property type="protein sequence ID" value="MQO04744.1"/>
    <property type="molecule type" value="Genomic_DNA"/>
</dbReference>
<name>A0AB35ZIL6_9BACT</name>
<accession>A0AB35ZIL6</accession>
<dbReference type="RefSeq" id="WP_153088612.1">
    <property type="nucleotide sequence ID" value="NZ_VZAO01000116.1"/>
</dbReference>
<proteinExistence type="predicted"/>
<dbReference type="AlphaFoldDB" id="A0AB35ZIL6"/>
<dbReference type="Pfam" id="PF13271">
    <property type="entry name" value="DUF4062"/>
    <property type="match status" value="1"/>
</dbReference>